<keyword evidence="1" id="KW-1133">Transmembrane helix</keyword>
<proteinExistence type="predicted"/>
<keyword evidence="1" id="KW-0812">Transmembrane</keyword>
<evidence type="ECO:0000256" key="1">
    <source>
        <dbReference type="SAM" id="Phobius"/>
    </source>
</evidence>
<feature type="transmembrane region" description="Helical" evidence="1">
    <location>
        <begin position="49"/>
        <end position="71"/>
    </location>
</feature>
<keyword evidence="1" id="KW-0472">Membrane</keyword>
<dbReference type="Proteomes" id="UP000600600">
    <property type="component" value="Unassembled WGS sequence"/>
</dbReference>
<sequence length="110" mass="12804">MSEDFDFNRIGKRMPYTAPKGFLDDIETNVWETIKDEVMPSKPKRSYRLWYSISGGLVAASVALLLVFNALPERHKTTDFESFEQAFFQLSSADQNYLFTVYQDDLFINE</sequence>
<keyword evidence="3" id="KW-1185">Reference proteome</keyword>
<accession>A0ABR7CGM6</accession>
<dbReference type="EMBL" id="JACOOE010000014">
    <property type="protein sequence ID" value="MBC5606952.1"/>
    <property type="molecule type" value="Genomic_DNA"/>
</dbReference>
<protein>
    <recommendedName>
        <fullName evidence="4">Anti-sigma factor</fullName>
    </recommendedName>
</protein>
<reference evidence="2 3" key="1">
    <citation type="submission" date="2020-08" db="EMBL/GenBank/DDBJ databases">
        <title>Genome public.</title>
        <authorList>
            <person name="Liu C."/>
            <person name="Sun Q."/>
        </authorList>
    </citation>
    <scope>NUCLEOTIDE SEQUENCE [LARGE SCALE GENOMIC DNA]</scope>
    <source>
        <strain evidence="2 3">M27</strain>
    </source>
</reference>
<evidence type="ECO:0000313" key="3">
    <source>
        <dbReference type="Proteomes" id="UP000600600"/>
    </source>
</evidence>
<evidence type="ECO:0000313" key="2">
    <source>
        <dbReference type="EMBL" id="MBC5606952.1"/>
    </source>
</evidence>
<organism evidence="2 3">
    <name type="scientific">Bacteroides difficilis</name>
    <dbReference type="NCBI Taxonomy" id="2763021"/>
    <lineage>
        <taxon>Bacteria</taxon>
        <taxon>Pseudomonadati</taxon>
        <taxon>Bacteroidota</taxon>
        <taxon>Bacteroidia</taxon>
        <taxon>Bacteroidales</taxon>
        <taxon>Bacteroidaceae</taxon>
        <taxon>Bacteroides</taxon>
    </lineage>
</organism>
<evidence type="ECO:0008006" key="4">
    <source>
        <dbReference type="Google" id="ProtNLM"/>
    </source>
</evidence>
<name>A0ABR7CGM6_9BACE</name>
<dbReference type="RefSeq" id="WP_186968418.1">
    <property type="nucleotide sequence ID" value="NZ_JACOOE010000014.1"/>
</dbReference>
<gene>
    <name evidence="2" type="ORF">H8S67_20130</name>
</gene>
<comment type="caution">
    <text evidence="2">The sequence shown here is derived from an EMBL/GenBank/DDBJ whole genome shotgun (WGS) entry which is preliminary data.</text>
</comment>